<dbReference type="Proteomes" id="UP001357485">
    <property type="component" value="Unassembled WGS sequence"/>
</dbReference>
<comment type="catalytic activity">
    <reaction evidence="12">
        <text>L-threonyl-[protein] + ATP = O-phospho-L-threonyl-[protein] + ADP + H(+)</text>
        <dbReference type="Rhea" id="RHEA:46608"/>
        <dbReference type="Rhea" id="RHEA-COMP:11060"/>
        <dbReference type="Rhea" id="RHEA-COMP:11605"/>
        <dbReference type="ChEBI" id="CHEBI:15378"/>
        <dbReference type="ChEBI" id="CHEBI:30013"/>
        <dbReference type="ChEBI" id="CHEBI:30616"/>
        <dbReference type="ChEBI" id="CHEBI:61977"/>
        <dbReference type="ChEBI" id="CHEBI:456216"/>
        <dbReference type="EC" id="2.7.11.22"/>
    </reaction>
</comment>
<evidence type="ECO:0000256" key="3">
    <source>
        <dbReference type="ARBA" id="ARBA00012425"/>
    </source>
</evidence>
<evidence type="ECO:0000256" key="10">
    <source>
        <dbReference type="ARBA" id="ARBA00040708"/>
    </source>
</evidence>
<accession>A0ABR0LPX9</accession>
<evidence type="ECO:0000256" key="13">
    <source>
        <dbReference type="ARBA" id="ARBA00048367"/>
    </source>
</evidence>
<comment type="similarity">
    <text evidence="1">Belongs to the protein kinase superfamily. CMGC Ser/Thr protein kinase family. CDC2/CDKX subfamily.</text>
</comment>
<dbReference type="Gene3D" id="1.10.510.10">
    <property type="entry name" value="Transferase(Phosphotransferase) domain 1"/>
    <property type="match status" value="1"/>
</dbReference>
<feature type="region of interest" description="Disordered" evidence="15">
    <location>
        <begin position="823"/>
        <end position="844"/>
    </location>
</feature>
<reference evidence="17 18" key="1">
    <citation type="submission" date="2023-08" db="EMBL/GenBank/DDBJ databases">
        <title>Black Yeasts Isolated from many extreme environments.</title>
        <authorList>
            <person name="Coleine C."/>
            <person name="Stajich J.E."/>
            <person name="Selbmann L."/>
        </authorList>
    </citation>
    <scope>NUCLEOTIDE SEQUENCE [LARGE SCALE GENOMIC DNA]</scope>
    <source>
        <strain evidence="17 18">CCFEE 536</strain>
    </source>
</reference>
<evidence type="ECO:0000256" key="4">
    <source>
        <dbReference type="ARBA" id="ARBA00022527"/>
    </source>
</evidence>
<keyword evidence="5 17" id="KW-0808">Transferase</keyword>
<dbReference type="InterPro" id="IPR011009">
    <property type="entry name" value="Kinase-like_dom_sf"/>
</dbReference>
<feature type="region of interest" description="Disordered" evidence="15">
    <location>
        <begin position="483"/>
        <end position="578"/>
    </location>
</feature>
<dbReference type="PROSITE" id="PS00108">
    <property type="entry name" value="PROTEIN_KINASE_ST"/>
    <property type="match status" value="1"/>
</dbReference>
<evidence type="ECO:0000256" key="9">
    <source>
        <dbReference type="ARBA" id="ARBA00039418"/>
    </source>
</evidence>
<evidence type="ECO:0000313" key="17">
    <source>
        <dbReference type="EMBL" id="KAK5201663.1"/>
    </source>
</evidence>
<dbReference type="EC" id="2.7.11.22" evidence="3"/>
<gene>
    <name evidence="17" type="primary">SSN3</name>
    <name evidence="17" type="ORF">LTR16_001887</name>
</gene>
<keyword evidence="8" id="KW-0067">ATP-binding</keyword>
<evidence type="ECO:0000256" key="14">
    <source>
        <dbReference type="ARBA" id="ARBA00049280"/>
    </source>
</evidence>
<keyword evidence="4" id="KW-0723">Serine/threonine-protein kinase</keyword>
<keyword evidence="18" id="KW-1185">Reference proteome</keyword>
<protein>
    <recommendedName>
        <fullName evidence="9">Serine/threonine-protein kinase SSN3</fullName>
        <ecNumber evidence="3">2.7.11.22</ecNumber>
        <ecNumber evidence="2">2.7.11.23</ecNumber>
    </recommendedName>
    <alternativeName>
        <fullName evidence="11">Cyclin-dependent kinase 8</fullName>
    </alternativeName>
    <alternativeName>
        <fullName evidence="10">Serine/threonine-protein kinase ssn3</fullName>
    </alternativeName>
</protein>
<evidence type="ECO:0000256" key="7">
    <source>
        <dbReference type="ARBA" id="ARBA00022777"/>
    </source>
</evidence>
<dbReference type="EMBL" id="JAVRRA010016534">
    <property type="protein sequence ID" value="KAK5201663.1"/>
    <property type="molecule type" value="Genomic_DNA"/>
</dbReference>
<evidence type="ECO:0000256" key="12">
    <source>
        <dbReference type="ARBA" id="ARBA00047811"/>
    </source>
</evidence>
<dbReference type="Gene3D" id="3.30.200.20">
    <property type="entry name" value="Phosphorylase Kinase, domain 1"/>
    <property type="match status" value="1"/>
</dbReference>
<evidence type="ECO:0000259" key="16">
    <source>
        <dbReference type="PROSITE" id="PS50011"/>
    </source>
</evidence>
<dbReference type="InterPro" id="IPR050108">
    <property type="entry name" value="CDK"/>
</dbReference>
<evidence type="ECO:0000313" key="18">
    <source>
        <dbReference type="Proteomes" id="UP001357485"/>
    </source>
</evidence>
<dbReference type="CDD" id="cd07842">
    <property type="entry name" value="STKc_CDK8_like"/>
    <property type="match status" value="1"/>
</dbReference>
<dbReference type="InterPro" id="IPR000719">
    <property type="entry name" value="Prot_kinase_dom"/>
</dbReference>
<keyword evidence="6" id="KW-0547">Nucleotide-binding</keyword>
<dbReference type="SMART" id="SM00220">
    <property type="entry name" value="S_TKc"/>
    <property type="match status" value="1"/>
</dbReference>
<proteinExistence type="inferred from homology"/>
<evidence type="ECO:0000256" key="15">
    <source>
        <dbReference type="SAM" id="MobiDB-lite"/>
    </source>
</evidence>
<comment type="catalytic activity">
    <reaction evidence="13">
        <text>L-seryl-[protein] + ATP = O-phospho-L-seryl-[protein] + ADP + H(+)</text>
        <dbReference type="Rhea" id="RHEA:17989"/>
        <dbReference type="Rhea" id="RHEA-COMP:9863"/>
        <dbReference type="Rhea" id="RHEA-COMP:11604"/>
        <dbReference type="ChEBI" id="CHEBI:15378"/>
        <dbReference type="ChEBI" id="CHEBI:29999"/>
        <dbReference type="ChEBI" id="CHEBI:30616"/>
        <dbReference type="ChEBI" id="CHEBI:83421"/>
        <dbReference type="ChEBI" id="CHEBI:456216"/>
        <dbReference type="EC" id="2.7.11.22"/>
    </reaction>
</comment>
<sequence>MPSSNYSTKKRVADRYNVVGFISSGTYGRVYKAHAKQRPDRKIYARDGREVQAVAIKKFKPDKEGEVQYTGISQSAIREMALCTELAHINVISLVEIILEAKCIFMVFEYAEHDLLQIIHHHAQIQPQGSRIPAPMVRSIMHQLLTGLVYLHENWVIHRDLKPANIMVTSQGSVKIGDLGLARLFYKPLHSLFSGDKVVVTIWYRAPELLLGSRHYTPAIDLWAVGCIFAELLALKPIFKGEEAKPEGKKTVGTLAPFQKNQMGQIMFVLGEARREDWPLLPSMPEYSQYVALRNSSTRFQTGMGLKAWYDDKMKLYQSDPHGMPSAEGFDLLARLLEYDPNKRLDAKQALKHPYFTKAPKPSAAEVTDISAKLSTTADGGGVLENCFQGLKEKYPSRKVSQDDNDIRTGSLPGTKRGGLPDDSVMGEPTDSDSILDPEPGVQNHTTAQTHDFEMEANTPTTIHMADQIRFQIFPSGFSHQKTVTVAPKPCSDTRSECSSQSSTPSPICLKTCDPDPVPSMIRQDSTEAYNADSEDSDSSESSATLPAAPHDSDWDSPENLAASGETRVGRPRHRANSPIHVDIKTRRTYSEPWFGTPSPIDCHNAYSAPADIVPVAPTPRKADSEPVVALPVFGGPMSTPYHIQVDPFHKTHDCDECRHNETEWLCFACRPQEYAPINETAVRAFDRERLRVPQLLVDLCGGAVGTVEKGRLASILATVWTEAAPDLVGHWGRANGVEVFRGQRTLWARPEDSSPAIRGFDGKSEEDCALRDRDAFTEFVRRDWRRERRDGTAEAEGGPQADIEFVTSNFSLPTSSFYKQWQPSDDVVDASETEWSSGEETVG</sequence>
<evidence type="ECO:0000256" key="1">
    <source>
        <dbReference type="ARBA" id="ARBA00006485"/>
    </source>
</evidence>
<comment type="catalytic activity">
    <reaction evidence="14">
        <text>[DNA-directed RNA polymerase] + ATP = phospho-[DNA-directed RNA polymerase] + ADP + H(+)</text>
        <dbReference type="Rhea" id="RHEA:10216"/>
        <dbReference type="Rhea" id="RHEA-COMP:11321"/>
        <dbReference type="Rhea" id="RHEA-COMP:11322"/>
        <dbReference type="ChEBI" id="CHEBI:15378"/>
        <dbReference type="ChEBI" id="CHEBI:30616"/>
        <dbReference type="ChEBI" id="CHEBI:43176"/>
        <dbReference type="ChEBI" id="CHEBI:68546"/>
        <dbReference type="ChEBI" id="CHEBI:456216"/>
        <dbReference type="EC" id="2.7.11.23"/>
    </reaction>
</comment>
<keyword evidence="7 17" id="KW-0418">Kinase</keyword>
<feature type="region of interest" description="Disordered" evidence="15">
    <location>
        <begin position="395"/>
        <end position="445"/>
    </location>
</feature>
<dbReference type="PANTHER" id="PTHR24056:SF495">
    <property type="entry name" value="CYCLIN-DEPENDENT KINASE 8-RELATED"/>
    <property type="match status" value="1"/>
</dbReference>
<evidence type="ECO:0000256" key="11">
    <source>
        <dbReference type="ARBA" id="ARBA00041823"/>
    </source>
</evidence>
<feature type="compositionally biased region" description="Polar residues" evidence="15">
    <location>
        <begin position="834"/>
        <end position="844"/>
    </location>
</feature>
<organism evidence="17 18">
    <name type="scientific">Cryomyces antarcticus</name>
    <dbReference type="NCBI Taxonomy" id="329879"/>
    <lineage>
        <taxon>Eukaryota</taxon>
        <taxon>Fungi</taxon>
        <taxon>Dikarya</taxon>
        <taxon>Ascomycota</taxon>
        <taxon>Pezizomycotina</taxon>
        <taxon>Dothideomycetes</taxon>
        <taxon>Dothideomycetes incertae sedis</taxon>
        <taxon>Cryomyces</taxon>
    </lineage>
</organism>
<dbReference type="InterPro" id="IPR008271">
    <property type="entry name" value="Ser/Thr_kinase_AS"/>
</dbReference>
<name>A0ABR0LPX9_9PEZI</name>
<dbReference type="EC" id="2.7.11.23" evidence="2"/>
<dbReference type="PANTHER" id="PTHR24056">
    <property type="entry name" value="CELL DIVISION PROTEIN KINASE"/>
    <property type="match status" value="1"/>
</dbReference>
<evidence type="ECO:0000256" key="8">
    <source>
        <dbReference type="ARBA" id="ARBA00022840"/>
    </source>
</evidence>
<dbReference type="GO" id="GO:0004740">
    <property type="term" value="F:pyruvate dehydrogenase (acetyl-transferring) kinase activity"/>
    <property type="evidence" value="ECO:0007669"/>
    <property type="project" value="UniProtKB-EC"/>
</dbReference>
<dbReference type="PROSITE" id="PS50011">
    <property type="entry name" value="PROTEIN_KINASE_DOM"/>
    <property type="match status" value="1"/>
</dbReference>
<evidence type="ECO:0000256" key="5">
    <source>
        <dbReference type="ARBA" id="ARBA00022679"/>
    </source>
</evidence>
<evidence type="ECO:0000256" key="2">
    <source>
        <dbReference type="ARBA" id="ARBA00012409"/>
    </source>
</evidence>
<feature type="compositionally biased region" description="Basic and acidic residues" evidence="15">
    <location>
        <begin position="395"/>
        <end position="407"/>
    </location>
</feature>
<dbReference type="Pfam" id="PF00069">
    <property type="entry name" value="Pkinase"/>
    <property type="match status" value="1"/>
</dbReference>
<dbReference type="SUPFAM" id="SSF56112">
    <property type="entry name" value="Protein kinase-like (PK-like)"/>
    <property type="match status" value="1"/>
</dbReference>
<feature type="domain" description="Protein kinase" evidence="16">
    <location>
        <begin position="16"/>
        <end position="356"/>
    </location>
</feature>
<evidence type="ECO:0000256" key="6">
    <source>
        <dbReference type="ARBA" id="ARBA00022741"/>
    </source>
</evidence>
<feature type="compositionally biased region" description="Low complexity" evidence="15">
    <location>
        <begin position="491"/>
        <end position="507"/>
    </location>
</feature>
<comment type="caution">
    <text evidence="17">The sequence shown here is derived from an EMBL/GenBank/DDBJ whole genome shotgun (WGS) entry which is preliminary data.</text>
</comment>